<dbReference type="InterPro" id="IPR010982">
    <property type="entry name" value="Lambda_DNA-bd_dom_sf"/>
</dbReference>
<dbReference type="EMBL" id="FOIR01000001">
    <property type="protein sequence ID" value="SEV91160.1"/>
    <property type="molecule type" value="Genomic_DNA"/>
</dbReference>
<gene>
    <name evidence="2" type="ORF">SAMN05216290_0634</name>
</gene>
<dbReference type="GeneID" id="99985383"/>
<evidence type="ECO:0000313" key="2">
    <source>
        <dbReference type="EMBL" id="SEV91160.1"/>
    </source>
</evidence>
<sequence>MSLTFMTLFFSLIGKMQDEKAMDDQLKAIGNRLRELRVNGKYKCGYAVFAIQHANIQPRQYWRLEAGEANFTIKTLLKVLDVHELSLEEFFKGL</sequence>
<dbReference type="GO" id="GO:0003677">
    <property type="term" value="F:DNA binding"/>
    <property type="evidence" value="ECO:0007669"/>
    <property type="project" value="InterPro"/>
</dbReference>
<name>A0A1I0MR61_9BACT</name>
<organism evidence="2 3">
    <name type="scientific">Roseivirga pacifica</name>
    <dbReference type="NCBI Taxonomy" id="1267423"/>
    <lineage>
        <taxon>Bacteria</taxon>
        <taxon>Pseudomonadati</taxon>
        <taxon>Bacteroidota</taxon>
        <taxon>Cytophagia</taxon>
        <taxon>Cytophagales</taxon>
        <taxon>Roseivirgaceae</taxon>
        <taxon>Roseivirga</taxon>
    </lineage>
</organism>
<dbReference type="STRING" id="1267423.SAMN05216290_0634"/>
<dbReference type="Proteomes" id="UP000199437">
    <property type="component" value="Unassembled WGS sequence"/>
</dbReference>
<reference evidence="3" key="1">
    <citation type="submission" date="2016-10" db="EMBL/GenBank/DDBJ databases">
        <authorList>
            <person name="Varghese N."/>
            <person name="Submissions S."/>
        </authorList>
    </citation>
    <scope>NUCLEOTIDE SEQUENCE [LARGE SCALE GENOMIC DNA]</scope>
    <source>
        <strain evidence="3">CGMCC 1.12402</strain>
    </source>
</reference>
<feature type="domain" description="HTH cro/C1-type" evidence="1">
    <location>
        <begin position="54"/>
        <end position="90"/>
    </location>
</feature>
<accession>A0A1I0MR61</accession>
<dbReference type="SUPFAM" id="SSF47413">
    <property type="entry name" value="lambda repressor-like DNA-binding domains"/>
    <property type="match status" value="1"/>
</dbReference>
<dbReference type="OrthoDB" id="674942at2"/>
<protein>
    <recommendedName>
        <fullName evidence="1">HTH cro/C1-type domain-containing protein</fullName>
    </recommendedName>
</protein>
<dbReference type="RefSeq" id="WP_139177376.1">
    <property type="nucleotide sequence ID" value="NZ_FOIR01000001.1"/>
</dbReference>
<proteinExistence type="predicted"/>
<dbReference type="InterPro" id="IPR001387">
    <property type="entry name" value="Cro/C1-type_HTH"/>
</dbReference>
<dbReference type="PROSITE" id="PS50943">
    <property type="entry name" value="HTH_CROC1"/>
    <property type="match status" value="1"/>
</dbReference>
<evidence type="ECO:0000259" key="1">
    <source>
        <dbReference type="PROSITE" id="PS50943"/>
    </source>
</evidence>
<dbReference type="Gene3D" id="1.10.260.40">
    <property type="entry name" value="lambda repressor-like DNA-binding domains"/>
    <property type="match status" value="1"/>
</dbReference>
<evidence type="ECO:0000313" key="3">
    <source>
        <dbReference type="Proteomes" id="UP000199437"/>
    </source>
</evidence>
<dbReference type="AlphaFoldDB" id="A0A1I0MR61"/>
<keyword evidence="3" id="KW-1185">Reference proteome</keyword>